<evidence type="ECO:0000313" key="2">
    <source>
        <dbReference type="EnsemblPlants" id="Pp3c8_5940V3.1"/>
    </source>
</evidence>
<reference evidence="1 3" key="1">
    <citation type="journal article" date="2008" name="Science">
        <title>The Physcomitrella genome reveals evolutionary insights into the conquest of land by plants.</title>
        <authorList>
            <person name="Rensing S."/>
            <person name="Lang D."/>
            <person name="Zimmer A."/>
            <person name="Terry A."/>
            <person name="Salamov A."/>
            <person name="Shapiro H."/>
            <person name="Nishiyama T."/>
            <person name="Perroud P.-F."/>
            <person name="Lindquist E."/>
            <person name="Kamisugi Y."/>
            <person name="Tanahashi T."/>
            <person name="Sakakibara K."/>
            <person name="Fujita T."/>
            <person name="Oishi K."/>
            <person name="Shin-I T."/>
            <person name="Kuroki Y."/>
            <person name="Toyoda A."/>
            <person name="Suzuki Y."/>
            <person name="Hashimoto A."/>
            <person name="Yamaguchi K."/>
            <person name="Sugano A."/>
            <person name="Kohara Y."/>
            <person name="Fujiyama A."/>
            <person name="Anterola A."/>
            <person name="Aoki S."/>
            <person name="Ashton N."/>
            <person name="Barbazuk W.B."/>
            <person name="Barker E."/>
            <person name="Bennetzen J."/>
            <person name="Bezanilla M."/>
            <person name="Blankenship R."/>
            <person name="Cho S.H."/>
            <person name="Dutcher S."/>
            <person name="Estelle M."/>
            <person name="Fawcett J.A."/>
            <person name="Gundlach H."/>
            <person name="Hanada K."/>
            <person name="Heyl A."/>
            <person name="Hicks K.A."/>
            <person name="Hugh J."/>
            <person name="Lohr M."/>
            <person name="Mayer K."/>
            <person name="Melkozernov A."/>
            <person name="Murata T."/>
            <person name="Nelson D."/>
            <person name="Pils B."/>
            <person name="Prigge M."/>
            <person name="Reiss B."/>
            <person name="Renner T."/>
            <person name="Rombauts S."/>
            <person name="Rushton P."/>
            <person name="Sanderfoot A."/>
            <person name="Schween G."/>
            <person name="Shiu S.-H."/>
            <person name="Stueber K."/>
            <person name="Theodoulou F.L."/>
            <person name="Tu H."/>
            <person name="Van de Peer Y."/>
            <person name="Verrier P.J."/>
            <person name="Waters E."/>
            <person name="Wood A."/>
            <person name="Yang L."/>
            <person name="Cove D."/>
            <person name="Cuming A."/>
            <person name="Hasebe M."/>
            <person name="Lucas S."/>
            <person name="Mishler D.B."/>
            <person name="Reski R."/>
            <person name="Grigoriev I."/>
            <person name="Quatrano R.S."/>
            <person name="Boore J.L."/>
        </authorList>
    </citation>
    <scope>NUCLEOTIDE SEQUENCE [LARGE SCALE GENOMIC DNA]</scope>
    <source>
        <strain evidence="2 3">cv. Gransden 2004</strain>
    </source>
</reference>
<dbReference type="Proteomes" id="UP000006727">
    <property type="component" value="Chromosome 8"/>
</dbReference>
<organism evidence="1">
    <name type="scientific">Physcomitrium patens</name>
    <name type="common">Spreading-leaved earth moss</name>
    <name type="synonym">Physcomitrella patens</name>
    <dbReference type="NCBI Taxonomy" id="3218"/>
    <lineage>
        <taxon>Eukaryota</taxon>
        <taxon>Viridiplantae</taxon>
        <taxon>Streptophyta</taxon>
        <taxon>Embryophyta</taxon>
        <taxon>Bryophyta</taxon>
        <taxon>Bryophytina</taxon>
        <taxon>Bryopsida</taxon>
        <taxon>Funariidae</taxon>
        <taxon>Funariales</taxon>
        <taxon>Funariaceae</taxon>
        <taxon>Physcomitrium</taxon>
    </lineage>
</organism>
<keyword evidence="3" id="KW-1185">Reference proteome</keyword>
<sequence>MVGWEECMRMLSGLKMLQQWHVSHKLCFSFSSLSYKSCFCKGLVYKCMLRTILIHITRFPKYYETVKISRSSHIHSHV</sequence>
<protein>
    <submittedName>
        <fullName evidence="1 2">Uncharacterized protein</fullName>
    </submittedName>
</protein>
<reference evidence="1 3" key="2">
    <citation type="journal article" date="2018" name="Plant J.">
        <title>The Physcomitrella patens chromosome-scale assembly reveals moss genome structure and evolution.</title>
        <authorList>
            <person name="Lang D."/>
            <person name="Ullrich K.K."/>
            <person name="Murat F."/>
            <person name="Fuchs J."/>
            <person name="Jenkins J."/>
            <person name="Haas F.B."/>
            <person name="Piednoel M."/>
            <person name="Gundlach H."/>
            <person name="Van Bel M."/>
            <person name="Meyberg R."/>
            <person name="Vives C."/>
            <person name="Morata J."/>
            <person name="Symeonidi A."/>
            <person name="Hiss M."/>
            <person name="Muchero W."/>
            <person name="Kamisugi Y."/>
            <person name="Saleh O."/>
            <person name="Blanc G."/>
            <person name="Decker E.L."/>
            <person name="van Gessel N."/>
            <person name="Grimwood J."/>
            <person name="Hayes R.D."/>
            <person name="Graham S.W."/>
            <person name="Gunter L.E."/>
            <person name="McDaniel S.F."/>
            <person name="Hoernstein S.N.W."/>
            <person name="Larsson A."/>
            <person name="Li F.W."/>
            <person name="Perroud P.F."/>
            <person name="Phillips J."/>
            <person name="Ranjan P."/>
            <person name="Rokshar D.S."/>
            <person name="Rothfels C.J."/>
            <person name="Schneider L."/>
            <person name="Shu S."/>
            <person name="Stevenson D.W."/>
            <person name="Thummler F."/>
            <person name="Tillich M."/>
            <person name="Villarreal Aguilar J.C."/>
            <person name="Widiez T."/>
            <person name="Wong G.K."/>
            <person name="Wymore A."/>
            <person name="Zhang Y."/>
            <person name="Zimmer A.D."/>
            <person name="Quatrano R.S."/>
            <person name="Mayer K.F.X."/>
            <person name="Goodstein D."/>
            <person name="Casacuberta J.M."/>
            <person name="Vandepoele K."/>
            <person name="Reski R."/>
            <person name="Cuming A.C."/>
            <person name="Tuskan G.A."/>
            <person name="Maumus F."/>
            <person name="Salse J."/>
            <person name="Schmutz J."/>
            <person name="Rensing S.A."/>
        </authorList>
    </citation>
    <scope>NUCLEOTIDE SEQUENCE [LARGE SCALE GENOMIC DNA]</scope>
    <source>
        <strain evidence="2 3">cv. Gransden 2004</strain>
    </source>
</reference>
<dbReference type="EnsemblPlants" id="Pp3c8_5940V3.1">
    <property type="protein sequence ID" value="Pp3c8_5940V3.1"/>
    <property type="gene ID" value="Pp3c8_5940"/>
</dbReference>
<dbReference type="Gramene" id="Pp3c8_5940V3.1">
    <property type="protein sequence ID" value="Pp3c8_5940V3.1"/>
    <property type="gene ID" value="Pp3c8_5940"/>
</dbReference>
<dbReference type="EnsemblPlants" id="Pp3c8_5940V3.2">
    <property type="protein sequence ID" value="Pp3c8_5940V3.2"/>
    <property type="gene ID" value="Pp3c8_5940"/>
</dbReference>
<evidence type="ECO:0000313" key="1">
    <source>
        <dbReference type="EMBL" id="PNR49308.1"/>
    </source>
</evidence>
<dbReference type="Gramene" id="Pp3c8_5940V3.2">
    <property type="protein sequence ID" value="Pp3c8_5940V3.2"/>
    <property type="gene ID" value="Pp3c8_5940"/>
</dbReference>
<accession>A0A2K1K6A6</accession>
<proteinExistence type="predicted"/>
<dbReference type="InParanoid" id="A0A2K1K6A6"/>
<reference evidence="2" key="3">
    <citation type="submission" date="2020-12" db="UniProtKB">
        <authorList>
            <consortium name="EnsemblPlants"/>
        </authorList>
    </citation>
    <scope>IDENTIFICATION</scope>
</reference>
<dbReference type="PaxDb" id="3218-PP1S8_27V6.1"/>
<evidence type="ECO:0000313" key="3">
    <source>
        <dbReference type="Proteomes" id="UP000006727"/>
    </source>
</evidence>
<gene>
    <name evidence="1" type="ORF">PHYPA_011204</name>
</gene>
<dbReference type="EMBL" id="ABEU02000008">
    <property type="protein sequence ID" value="PNR49308.1"/>
    <property type="molecule type" value="Genomic_DNA"/>
</dbReference>
<dbReference type="AlphaFoldDB" id="A0A2K1K6A6"/>
<name>A0A2K1K6A6_PHYPA</name>